<name>F4KY54_HALH1</name>
<gene>
    <name evidence="1" type="ordered locus">Halhy_5856</name>
</gene>
<dbReference type="EMBL" id="CP002691">
    <property type="protein sequence ID" value="AEE53679.1"/>
    <property type="molecule type" value="Genomic_DNA"/>
</dbReference>
<dbReference type="Proteomes" id="UP000008461">
    <property type="component" value="Chromosome"/>
</dbReference>
<dbReference type="KEGG" id="hhy:Halhy_5856"/>
<protein>
    <submittedName>
        <fullName evidence="1">Uncharacterized protein</fullName>
    </submittedName>
</protein>
<reference evidence="1 2" key="1">
    <citation type="journal article" date="2011" name="Stand. Genomic Sci.">
        <title>Complete genome sequence of Haliscomenobacter hydrossis type strain (O).</title>
        <authorList>
            <consortium name="US DOE Joint Genome Institute (JGI-PGF)"/>
            <person name="Daligault H."/>
            <person name="Lapidus A."/>
            <person name="Zeytun A."/>
            <person name="Nolan M."/>
            <person name="Lucas S."/>
            <person name="Del Rio T.G."/>
            <person name="Tice H."/>
            <person name="Cheng J.F."/>
            <person name="Tapia R."/>
            <person name="Han C."/>
            <person name="Goodwin L."/>
            <person name="Pitluck S."/>
            <person name="Liolios K."/>
            <person name="Pagani I."/>
            <person name="Ivanova N."/>
            <person name="Huntemann M."/>
            <person name="Mavromatis K."/>
            <person name="Mikhailova N."/>
            <person name="Pati A."/>
            <person name="Chen A."/>
            <person name="Palaniappan K."/>
            <person name="Land M."/>
            <person name="Hauser L."/>
            <person name="Brambilla E.M."/>
            <person name="Rohde M."/>
            <person name="Verbarg S."/>
            <person name="Goker M."/>
            <person name="Bristow J."/>
            <person name="Eisen J.A."/>
            <person name="Markowitz V."/>
            <person name="Hugenholtz P."/>
            <person name="Kyrpides N.C."/>
            <person name="Klenk H.P."/>
            <person name="Woyke T."/>
        </authorList>
    </citation>
    <scope>NUCLEOTIDE SEQUENCE [LARGE SCALE GENOMIC DNA]</scope>
    <source>
        <strain evidence="2">ATCC 27775 / DSM 1100 / LMG 10767 / O</strain>
    </source>
</reference>
<proteinExistence type="predicted"/>
<dbReference type="STRING" id="760192.Halhy_5856"/>
<dbReference type="RefSeq" id="WP_013768207.1">
    <property type="nucleotide sequence ID" value="NC_015510.1"/>
</dbReference>
<dbReference type="HOGENOM" id="CLU_1228510_0_0_10"/>
<accession>F4KY54</accession>
<dbReference type="OrthoDB" id="939776at2"/>
<evidence type="ECO:0000313" key="2">
    <source>
        <dbReference type="Proteomes" id="UP000008461"/>
    </source>
</evidence>
<reference key="2">
    <citation type="submission" date="2011-04" db="EMBL/GenBank/DDBJ databases">
        <title>Complete sequence of chromosome of Haliscomenobacter hydrossis DSM 1100.</title>
        <authorList>
            <consortium name="US DOE Joint Genome Institute (JGI-PGF)"/>
            <person name="Lucas S."/>
            <person name="Han J."/>
            <person name="Lapidus A."/>
            <person name="Bruce D."/>
            <person name="Goodwin L."/>
            <person name="Pitluck S."/>
            <person name="Peters L."/>
            <person name="Kyrpides N."/>
            <person name="Mavromatis K."/>
            <person name="Ivanova N."/>
            <person name="Ovchinnikova G."/>
            <person name="Pagani I."/>
            <person name="Daligault H."/>
            <person name="Detter J.C."/>
            <person name="Han C."/>
            <person name="Land M."/>
            <person name="Hauser L."/>
            <person name="Markowitz V."/>
            <person name="Cheng J.-F."/>
            <person name="Hugenholtz P."/>
            <person name="Woyke T."/>
            <person name="Wu D."/>
            <person name="Verbarg S."/>
            <person name="Frueling A."/>
            <person name="Brambilla E."/>
            <person name="Klenk H.-P."/>
            <person name="Eisen J.A."/>
        </authorList>
    </citation>
    <scope>NUCLEOTIDE SEQUENCE</scope>
    <source>
        <strain>DSM 1100</strain>
    </source>
</reference>
<dbReference type="AlphaFoldDB" id="F4KY54"/>
<evidence type="ECO:0000313" key="1">
    <source>
        <dbReference type="EMBL" id="AEE53679.1"/>
    </source>
</evidence>
<keyword evidence="2" id="KW-1185">Reference proteome</keyword>
<organism evidence="1 2">
    <name type="scientific">Haliscomenobacter hydrossis (strain ATCC 27775 / DSM 1100 / LMG 10767 / O)</name>
    <dbReference type="NCBI Taxonomy" id="760192"/>
    <lineage>
        <taxon>Bacteria</taxon>
        <taxon>Pseudomonadati</taxon>
        <taxon>Bacteroidota</taxon>
        <taxon>Saprospiria</taxon>
        <taxon>Saprospirales</taxon>
        <taxon>Haliscomenobacteraceae</taxon>
        <taxon>Haliscomenobacter</taxon>
    </lineage>
</organism>
<sequence>MDKSTPKKLYSEFLEGIQGSLKQMGFTFNKKEAVARRREQSWVHSIGFDPIWSPWGLRIDPHFWFREDHIQRVWGLFYDFVNTSDSSTFNLRLWTILEMHNSSESEVSFEIEDAVTLSQCIDNMKQLIDQMVLPFMNKMHHIADFDNYLNQPAPSRYDVQQKTFFVWHASPGLIAAKLNHNPAYESFYEKYIEILTHFNNISKLEELKALKIYMDARSVEELLNL</sequence>